<proteinExistence type="predicted"/>
<dbReference type="AlphaFoldDB" id="A0A7J7KH05"/>
<feature type="transmembrane region" description="Helical" evidence="1">
    <location>
        <begin position="51"/>
        <end position="67"/>
    </location>
</feature>
<feature type="transmembrane region" description="Helical" evidence="1">
    <location>
        <begin position="12"/>
        <end position="30"/>
    </location>
</feature>
<evidence type="ECO:0000313" key="2">
    <source>
        <dbReference type="EMBL" id="KAF6037859.1"/>
    </source>
</evidence>
<sequence length="69" mass="8302">MNVKLNCNSLFIMFSIFNYIIDLHVILLVLKNYQLILHIEFVLFKKGFNKSLNIYIALYTINIISWYKQ</sequence>
<organism evidence="2 3">
    <name type="scientific">Bugula neritina</name>
    <name type="common">Brown bryozoan</name>
    <name type="synonym">Sertularia neritina</name>
    <dbReference type="NCBI Taxonomy" id="10212"/>
    <lineage>
        <taxon>Eukaryota</taxon>
        <taxon>Metazoa</taxon>
        <taxon>Spiralia</taxon>
        <taxon>Lophotrochozoa</taxon>
        <taxon>Bryozoa</taxon>
        <taxon>Gymnolaemata</taxon>
        <taxon>Cheilostomatida</taxon>
        <taxon>Flustrina</taxon>
        <taxon>Buguloidea</taxon>
        <taxon>Bugulidae</taxon>
        <taxon>Bugula</taxon>
    </lineage>
</organism>
<gene>
    <name evidence="2" type="ORF">EB796_003828</name>
</gene>
<evidence type="ECO:0000313" key="3">
    <source>
        <dbReference type="Proteomes" id="UP000593567"/>
    </source>
</evidence>
<comment type="caution">
    <text evidence="2">The sequence shown here is derived from an EMBL/GenBank/DDBJ whole genome shotgun (WGS) entry which is preliminary data.</text>
</comment>
<keyword evidence="1" id="KW-0812">Transmembrane</keyword>
<keyword evidence="1" id="KW-1133">Transmembrane helix</keyword>
<dbReference type="EMBL" id="VXIV02000504">
    <property type="protein sequence ID" value="KAF6037859.1"/>
    <property type="molecule type" value="Genomic_DNA"/>
</dbReference>
<keyword evidence="1" id="KW-0472">Membrane</keyword>
<accession>A0A7J7KH05</accession>
<reference evidence="2" key="1">
    <citation type="submission" date="2020-06" db="EMBL/GenBank/DDBJ databases">
        <title>Draft genome of Bugula neritina, a colonial animal packing powerful symbionts and potential medicines.</title>
        <authorList>
            <person name="Rayko M."/>
        </authorList>
    </citation>
    <scope>NUCLEOTIDE SEQUENCE [LARGE SCALE GENOMIC DNA]</scope>
    <source>
        <strain evidence="2">Kwan_BN1</strain>
    </source>
</reference>
<name>A0A7J7KH05_BUGNE</name>
<dbReference type="Proteomes" id="UP000593567">
    <property type="component" value="Unassembled WGS sequence"/>
</dbReference>
<protein>
    <submittedName>
        <fullName evidence="2">Uncharacterized protein</fullName>
    </submittedName>
</protein>
<evidence type="ECO:0000256" key="1">
    <source>
        <dbReference type="SAM" id="Phobius"/>
    </source>
</evidence>
<keyword evidence="3" id="KW-1185">Reference proteome</keyword>